<dbReference type="EMBL" id="BQFW01000002">
    <property type="protein sequence ID" value="GJJ69526.1"/>
    <property type="molecule type" value="Genomic_DNA"/>
</dbReference>
<dbReference type="OrthoDB" id="120976at2759"/>
<dbReference type="InterPro" id="IPR032675">
    <property type="entry name" value="LRR_dom_sf"/>
</dbReference>
<feature type="compositionally biased region" description="Low complexity" evidence="1">
    <location>
        <begin position="757"/>
        <end position="767"/>
    </location>
</feature>
<dbReference type="Gene3D" id="3.80.10.10">
    <property type="entry name" value="Ribonuclease Inhibitor"/>
    <property type="match status" value="1"/>
</dbReference>
<dbReference type="SUPFAM" id="SSF52047">
    <property type="entry name" value="RNI-like"/>
    <property type="match status" value="1"/>
</dbReference>
<feature type="compositionally biased region" description="Basic and acidic residues" evidence="1">
    <location>
        <begin position="819"/>
        <end position="829"/>
    </location>
</feature>
<feature type="compositionally biased region" description="Low complexity" evidence="1">
    <location>
        <begin position="578"/>
        <end position="588"/>
    </location>
</feature>
<accession>A0A9P3H3Q9</accession>
<feature type="region of interest" description="Disordered" evidence="1">
    <location>
        <begin position="757"/>
        <end position="829"/>
    </location>
</feature>
<feature type="region of interest" description="Disordered" evidence="1">
    <location>
        <begin position="495"/>
        <end position="531"/>
    </location>
</feature>
<reference evidence="2" key="1">
    <citation type="submission" date="2021-11" db="EMBL/GenBank/DDBJ databases">
        <authorList>
            <person name="Herlambang A."/>
            <person name="Guo Y."/>
            <person name="Takashima Y."/>
            <person name="Nishizawa T."/>
        </authorList>
    </citation>
    <scope>NUCLEOTIDE SEQUENCE</scope>
    <source>
        <strain evidence="2">E1425</strain>
    </source>
</reference>
<proteinExistence type="predicted"/>
<dbReference type="AlphaFoldDB" id="A0A9P3H3Q9"/>
<organism evidence="2 3">
    <name type="scientific">Entomortierella parvispora</name>
    <dbReference type="NCBI Taxonomy" id="205924"/>
    <lineage>
        <taxon>Eukaryota</taxon>
        <taxon>Fungi</taxon>
        <taxon>Fungi incertae sedis</taxon>
        <taxon>Mucoromycota</taxon>
        <taxon>Mortierellomycotina</taxon>
        <taxon>Mortierellomycetes</taxon>
        <taxon>Mortierellales</taxon>
        <taxon>Mortierellaceae</taxon>
        <taxon>Entomortierella</taxon>
    </lineage>
</organism>
<sequence length="829" mass="90548">MPASASASSLSQRKSRVQELAIQRSSNNSHNFPSLFQLAIQASISALHIFGSLQGLPYYPIGQALLAEFQTRASSWRLTTEHRQIGILLFAEAFGIDGLLGPEYSGLKCSLPKDIPHLGTFAECLVYLDLSGGRGLGAGTEDEEDEKRGLTDADLVGLTGLYNLKILNLSGLMIGDTGLGHLVRSVTFGSSGPSQLEYLNLARTLVSDVGVAKLFRSTSALDRRTTTTPSAKAGSSRELVFRRLLGVDLTGSRVHNEVAKTLFEDSSNRNSKLYHDLDSALEMQAPWSRLPVGISLFPDSSTSRSNEYKEDEEEAILDTRPMSKWFDRFNRTLRIKFAQRPDLAGEDGLGLSESLAIAKLGHIAPRLLPDYIPTPQEIEYRKQGDWIRMEREERLAKKNKTKKAYQNRVEAAQAAKIAKARAEAYADNGGQLEHMYNLTMYQRVLSSVQASQRQGPPSYGRKSDMTGAVSMAFVRNRATVELILERLTEELDKELEEEENASKSSAASSVAFQTAKIKERHQRPTPSNQLDLSSLSSILSKSNLQQKQQQFFEPGAKRTKLSSGMFIKQEGSSTLPASQSQSQGSSSSPFSKVAMAGSEGFGGGSGGTGGHLPGRRRNPFGMGGHDPFAKPAEEQKPTQIYIKPRADPEKTVAGPFFSTATPTMNSGTKRSSPWSTASPSRQNQQLQEQSKQQQERGTIKNMFGTSLPRPKNQVPLKSVSSSCTNSTITRHFAIKEPKKNHPQDTINLDRWIRQGAAAATGTPAAATDVNSTLSSTSSPGKESKPKANSIFRGPPPVIRFDPKSELFADEADSSSALDDAERSPEDREQ</sequence>
<evidence type="ECO:0000313" key="3">
    <source>
        <dbReference type="Proteomes" id="UP000827284"/>
    </source>
</evidence>
<evidence type="ECO:0000313" key="2">
    <source>
        <dbReference type="EMBL" id="GJJ69526.1"/>
    </source>
</evidence>
<evidence type="ECO:0000256" key="1">
    <source>
        <dbReference type="SAM" id="MobiDB-lite"/>
    </source>
</evidence>
<comment type="caution">
    <text evidence="2">The sequence shown here is derived from an EMBL/GenBank/DDBJ whole genome shotgun (WGS) entry which is preliminary data.</text>
</comment>
<dbReference type="Proteomes" id="UP000827284">
    <property type="component" value="Unassembled WGS sequence"/>
</dbReference>
<gene>
    <name evidence="2" type="ORF">EMPS_01872</name>
</gene>
<feature type="compositionally biased region" description="Polar residues" evidence="1">
    <location>
        <begin position="768"/>
        <end position="780"/>
    </location>
</feature>
<feature type="region of interest" description="Disordered" evidence="1">
    <location>
        <begin position="570"/>
        <end position="723"/>
    </location>
</feature>
<feature type="compositionally biased region" description="Low complexity" evidence="1">
    <location>
        <begin position="502"/>
        <end position="511"/>
    </location>
</feature>
<protein>
    <submittedName>
        <fullName evidence="2">Uncharacterized protein</fullName>
    </submittedName>
</protein>
<name>A0A9P3H3Q9_9FUNG</name>
<feature type="compositionally biased region" description="Gly residues" evidence="1">
    <location>
        <begin position="599"/>
        <end position="612"/>
    </location>
</feature>
<reference evidence="2" key="2">
    <citation type="journal article" date="2022" name="Microbiol. Resour. Announc.">
        <title>Whole-Genome Sequence of Entomortierella parvispora E1425, a Mucoromycotan Fungus Associated with Burkholderiaceae-Related Endosymbiotic Bacteria.</title>
        <authorList>
            <person name="Herlambang A."/>
            <person name="Guo Y."/>
            <person name="Takashima Y."/>
            <person name="Narisawa K."/>
            <person name="Ohta H."/>
            <person name="Nishizawa T."/>
        </authorList>
    </citation>
    <scope>NUCLEOTIDE SEQUENCE</scope>
    <source>
        <strain evidence="2">E1425</strain>
    </source>
</reference>
<keyword evidence="3" id="KW-1185">Reference proteome</keyword>
<feature type="compositionally biased region" description="Basic and acidic residues" evidence="1">
    <location>
        <begin position="627"/>
        <end position="636"/>
    </location>
</feature>
<feature type="compositionally biased region" description="Low complexity" evidence="1">
    <location>
        <begin position="682"/>
        <end position="692"/>
    </location>
</feature>
<feature type="compositionally biased region" description="Polar residues" evidence="1">
    <location>
        <begin position="658"/>
        <end position="681"/>
    </location>
</feature>